<gene>
    <name evidence="2" type="ORF">NGF19_25460</name>
</gene>
<protein>
    <submittedName>
        <fullName evidence="2">Acyl carrier protein</fullName>
    </submittedName>
</protein>
<dbReference type="Pfam" id="PF00550">
    <property type="entry name" value="PP-binding"/>
    <property type="match status" value="1"/>
</dbReference>
<dbReference type="RefSeq" id="WP_252427730.1">
    <property type="nucleotide sequence ID" value="NZ_JAMWMR010000029.1"/>
</dbReference>
<proteinExistence type="predicted"/>
<dbReference type="PROSITE" id="PS50075">
    <property type="entry name" value="CARRIER"/>
    <property type="match status" value="1"/>
</dbReference>
<dbReference type="InterPro" id="IPR009081">
    <property type="entry name" value="PP-bd_ACP"/>
</dbReference>
<feature type="domain" description="Carrier" evidence="1">
    <location>
        <begin position="6"/>
        <end position="87"/>
    </location>
</feature>
<evidence type="ECO:0000259" key="1">
    <source>
        <dbReference type="PROSITE" id="PS50075"/>
    </source>
</evidence>
<evidence type="ECO:0000313" key="3">
    <source>
        <dbReference type="Proteomes" id="UP001523219"/>
    </source>
</evidence>
<dbReference type="InterPro" id="IPR036736">
    <property type="entry name" value="ACP-like_sf"/>
</dbReference>
<accession>A0ABT0ZKH9</accession>
<reference evidence="2 3" key="1">
    <citation type="submission" date="2022-05" db="EMBL/GenBank/DDBJ databases">
        <title>Streptomyces sp. nov. RY43-2 isolated from soil of a peat swamp forest.</title>
        <authorList>
            <person name="Kanchanasin P."/>
            <person name="Tanasupawat S."/>
            <person name="Phongsopitanun W."/>
        </authorList>
    </citation>
    <scope>NUCLEOTIDE SEQUENCE [LARGE SCALE GENOMIC DNA]</scope>
    <source>
        <strain evidence="2 3">RY43-2</strain>
    </source>
</reference>
<dbReference type="EMBL" id="JAMWMR010000029">
    <property type="protein sequence ID" value="MCN9244087.1"/>
    <property type="molecule type" value="Genomic_DNA"/>
</dbReference>
<sequence>MDATHRTAAPDADAVAKEVLRFLETKTKRSWEPEQDLFASGGLSSLFAMELVVHLEKSFGVAIRGADLRLDNFRTVQAMTALVLRLTDAATGSGGE</sequence>
<name>A0ABT0ZKH9_9ACTN</name>
<dbReference type="Proteomes" id="UP001523219">
    <property type="component" value="Unassembled WGS sequence"/>
</dbReference>
<dbReference type="Gene3D" id="1.10.1200.10">
    <property type="entry name" value="ACP-like"/>
    <property type="match status" value="1"/>
</dbReference>
<keyword evidence="3" id="KW-1185">Reference proteome</keyword>
<comment type="caution">
    <text evidence="2">The sequence shown here is derived from an EMBL/GenBank/DDBJ whole genome shotgun (WGS) entry which is preliminary data.</text>
</comment>
<dbReference type="SUPFAM" id="SSF47336">
    <property type="entry name" value="ACP-like"/>
    <property type="match status" value="1"/>
</dbReference>
<evidence type="ECO:0000313" key="2">
    <source>
        <dbReference type="EMBL" id="MCN9244087.1"/>
    </source>
</evidence>
<organism evidence="2 3">
    <name type="scientific">Streptomyces macrolidinus</name>
    <dbReference type="NCBI Taxonomy" id="2952607"/>
    <lineage>
        <taxon>Bacteria</taxon>
        <taxon>Bacillati</taxon>
        <taxon>Actinomycetota</taxon>
        <taxon>Actinomycetes</taxon>
        <taxon>Kitasatosporales</taxon>
        <taxon>Streptomycetaceae</taxon>
        <taxon>Streptomyces</taxon>
    </lineage>
</organism>